<dbReference type="Proteomes" id="UP001154282">
    <property type="component" value="Unassembled WGS sequence"/>
</dbReference>
<comment type="caution">
    <text evidence="1">The sequence shown here is derived from an EMBL/GenBank/DDBJ whole genome shotgun (WGS) entry which is preliminary data.</text>
</comment>
<evidence type="ECO:0000313" key="1">
    <source>
        <dbReference type="EMBL" id="CAI0448949.1"/>
    </source>
</evidence>
<organism evidence="1 2">
    <name type="scientific">Linum tenue</name>
    <dbReference type="NCBI Taxonomy" id="586396"/>
    <lineage>
        <taxon>Eukaryota</taxon>
        <taxon>Viridiplantae</taxon>
        <taxon>Streptophyta</taxon>
        <taxon>Embryophyta</taxon>
        <taxon>Tracheophyta</taxon>
        <taxon>Spermatophyta</taxon>
        <taxon>Magnoliopsida</taxon>
        <taxon>eudicotyledons</taxon>
        <taxon>Gunneridae</taxon>
        <taxon>Pentapetalae</taxon>
        <taxon>rosids</taxon>
        <taxon>fabids</taxon>
        <taxon>Malpighiales</taxon>
        <taxon>Linaceae</taxon>
        <taxon>Linum</taxon>
    </lineage>
</organism>
<dbReference type="AlphaFoldDB" id="A0AAV0MS31"/>
<accession>A0AAV0MS31</accession>
<reference evidence="1" key="1">
    <citation type="submission" date="2022-08" db="EMBL/GenBank/DDBJ databases">
        <authorList>
            <person name="Gutierrez-Valencia J."/>
        </authorList>
    </citation>
    <scope>NUCLEOTIDE SEQUENCE</scope>
</reference>
<gene>
    <name evidence="1" type="ORF">LITE_LOCUS29990</name>
</gene>
<evidence type="ECO:0000313" key="2">
    <source>
        <dbReference type="Proteomes" id="UP001154282"/>
    </source>
</evidence>
<name>A0AAV0MS31_9ROSI</name>
<sequence length="34" mass="4360">MADYLHMQTTYFWETMLIEASRVWRQYAFYLHTR</sequence>
<keyword evidence="2" id="KW-1185">Reference proteome</keyword>
<protein>
    <submittedName>
        <fullName evidence="1">Uncharacterized protein</fullName>
    </submittedName>
</protein>
<proteinExistence type="predicted"/>
<dbReference type="EMBL" id="CAMGYJ010000007">
    <property type="protein sequence ID" value="CAI0448949.1"/>
    <property type="molecule type" value="Genomic_DNA"/>
</dbReference>